<dbReference type="EMBL" id="JASSZA010000021">
    <property type="protein sequence ID" value="KAK2085607.1"/>
    <property type="molecule type" value="Genomic_DNA"/>
</dbReference>
<proteinExistence type="predicted"/>
<gene>
    <name evidence="2" type="ORF">P7K49_036907</name>
</gene>
<dbReference type="PANTHER" id="PTHR13017">
    <property type="entry name" value="5-FORMYLTETRAHYDROFOLATE CYCLO-LIGASE-RELATED"/>
    <property type="match status" value="1"/>
</dbReference>
<dbReference type="InterPro" id="IPR037171">
    <property type="entry name" value="NagB/RpiA_transferase-like"/>
</dbReference>
<name>A0ABQ9TLG9_SAGOE</name>
<evidence type="ECO:0000313" key="3">
    <source>
        <dbReference type="Proteomes" id="UP001266305"/>
    </source>
</evidence>
<dbReference type="Proteomes" id="UP001266305">
    <property type="component" value="Unassembled WGS sequence"/>
</dbReference>
<feature type="compositionally biased region" description="Low complexity" evidence="1">
    <location>
        <begin position="30"/>
        <end position="39"/>
    </location>
</feature>
<dbReference type="InterPro" id="IPR002698">
    <property type="entry name" value="FTHF_cligase"/>
</dbReference>
<comment type="caution">
    <text evidence="2">The sequence shown here is derived from an EMBL/GenBank/DDBJ whole genome shotgun (WGS) entry which is preliminary data.</text>
</comment>
<keyword evidence="3" id="KW-1185">Reference proteome</keyword>
<dbReference type="PANTHER" id="PTHR13017:SF0">
    <property type="entry name" value="METHENYLTETRAHYDROFOLATE SYNTHASE DOMAIN-CONTAINING PROTEIN"/>
    <property type="match status" value="1"/>
</dbReference>
<sequence>MTAVALPSAPLSRRGAPAGPLSRRAAPACSSVPQQCPSGPSVPPPLPQVVDIPEELLEEHDITVDYILTPTRVIATGCERPKPMGITWSKELLAVPAWLYVTITPEAFQQFGS</sequence>
<reference evidence="2 3" key="1">
    <citation type="submission" date="2023-05" db="EMBL/GenBank/DDBJ databases">
        <title>B98-5 Cell Line De Novo Hybrid Assembly: An Optical Mapping Approach.</title>
        <authorList>
            <person name="Kananen K."/>
            <person name="Auerbach J.A."/>
            <person name="Kautto E."/>
            <person name="Blachly J.S."/>
        </authorList>
    </citation>
    <scope>NUCLEOTIDE SEQUENCE [LARGE SCALE GENOMIC DNA]</scope>
    <source>
        <strain evidence="2">B95-8</strain>
        <tissue evidence="2">Cell line</tissue>
    </source>
</reference>
<organism evidence="2 3">
    <name type="scientific">Saguinus oedipus</name>
    <name type="common">Cotton-top tamarin</name>
    <name type="synonym">Oedipomidas oedipus</name>
    <dbReference type="NCBI Taxonomy" id="9490"/>
    <lineage>
        <taxon>Eukaryota</taxon>
        <taxon>Metazoa</taxon>
        <taxon>Chordata</taxon>
        <taxon>Craniata</taxon>
        <taxon>Vertebrata</taxon>
        <taxon>Euteleostomi</taxon>
        <taxon>Mammalia</taxon>
        <taxon>Eutheria</taxon>
        <taxon>Euarchontoglires</taxon>
        <taxon>Primates</taxon>
        <taxon>Haplorrhini</taxon>
        <taxon>Platyrrhini</taxon>
        <taxon>Cebidae</taxon>
        <taxon>Callitrichinae</taxon>
        <taxon>Saguinus</taxon>
    </lineage>
</organism>
<protein>
    <submittedName>
        <fullName evidence="2">Uncharacterized protein</fullName>
    </submittedName>
</protein>
<evidence type="ECO:0000256" key="1">
    <source>
        <dbReference type="SAM" id="MobiDB-lite"/>
    </source>
</evidence>
<evidence type="ECO:0000313" key="2">
    <source>
        <dbReference type="EMBL" id="KAK2085607.1"/>
    </source>
</evidence>
<dbReference type="SUPFAM" id="SSF100950">
    <property type="entry name" value="NagB/RpiA/CoA transferase-like"/>
    <property type="match status" value="1"/>
</dbReference>
<feature type="region of interest" description="Disordered" evidence="1">
    <location>
        <begin position="1"/>
        <end position="48"/>
    </location>
</feature>
<accession>A0ABQ9TLG9</accession>